<dbReference type="KEGG" id="apre:CNX65_21225"/>
<keyword evidence="3 7" id="KW-0479">Metal-binding</keyword>
<sequence length="400" mass="44175">MIAPLFSPAYLHDPHPTLRALREQGPVHRSALPTGLPVWVVVDHACARAVLGDERVAKDFRRLGEIMSGKLVEAGRDPRLSALFRDNLLVMDPPDHTRLRRLLARDFTARRVERLRPRVEALTAELLEALPTTTEVDLVERFALPLPMTVICELLGVPEDARPSMRRWSQELMGESGQADALRASEEMPAYLRELIADRRARPGDDLLSALTRAADDGDRLTEAELLGTCLVLVVAGHETTAGLISSSADLLLREDPVRRLLVQRPDLTRRAVDELLRLTSPVAMTTARFTTEDVEVGGTVIPANEIVLVSLPSGNRDAARFPDPDGFRLDRADGGNLAFGHGIHFCVGAPLARLEAEVALRGLLDRFPDFRRCGSPDDLVRRRSQTVTGWRSLPVVLNP</sequence>
<dbReference type="PRINTS" id="PR00359">
    <property type="entry name" value="BP450"/>
</dbReference>
<evidence type="ECO:0000256" key="3">
    <source>
        <dbReference type="ARBA" id="ARBA00022723"/>
    </source>
</evidence>
<dbReference type="SUPFAM" id="SSF48264">
    <property type="entry name" value="Cytochrome P450"/>
    <property type="match status" value="1"/>
</dbReference>
<evidence type="ECO:0000256" key="6">
    <source>
        <dbReference type="ARBA" id="ARBA00023033"/>
    </source>
</evidence>
<dbReference type="InterPro" id="IPR002397">
    <property type="entry name" value="Cyt_P450_B"/>
</dbReference>
<evidence type="ECO:0000256" key="5">
    <source>
        <dbReference type="ARBA" id="ARBA00023004"/>
    </source>
</evidence>
<dbReference type="GO" id="GO:0005506">
    <property type="term" value="F:iron ion binding"/>
    <property type="evidence" value="ECO:0007669"/>
    <property type="project" value="InterPro"/>
</dbReference>
<dbReference type="AlphaFoldDB" id="A0A290Z928"/>
<keyword evidence="2 7" id="KW-0349">Heme</keyword>
<evidence type="ECO:0000313" key="9">
    <source>
        <dbReference type="Proteomes" id="UP000218505"/>
    </source>
</evidence>
<comment type="similarity">
    <text evidence="1 7">Belongs to the cytochrome P450 family.</text>
</comment>
<dbReference type="PANTHER" id="PTHR46696">
    <property type="entry name" value="P450, PUTATIVE (EUROFUNG)-RELATED"/>
    <property type="match status" value="1"/>
</dbReference>
<evidence type="ECO:0000256" key="4">
    <source>
        <dbReference type="ARBA" id="ARBA00023002"/>
    </source>
</evidence>
<keyword evidence="9" id="KW-1185">Reference proteome</keyword>
<keyword evidence="4 7" id="KW-0560">Oxidoreductase</keyword>
<dbReference type="PRINTS" id="PR00385">
    <property type="entry name" value="P450"/>
</dbReference>
<accession>A0A290Z928</accession>
<keyword evidence="5 7" id="KW-0408">Iron</keyword>
<dbReference type="GO" id="GO:0016705">
    <property type="term" value="F:oxidoreductase activity, acting on paired donors, with incorporation or reduction of molecular oxygen"/>
    <property type="evidence" value="ECO:0007669"/>
    <property type="project" value="InterPro"/>
</dbReference>
<dbReference type="InterPro" id="IPR036396">
    <property type="entry name" value="Cyt_P450_sf"/>
</dbReference>
<dbReference type="FunFam" id="1.10.630.10:FF:000018">
    <property type="entry name" value="Cytochrome P450 monooxygenase"/>
    <property type="match status" value="1"/>
</dbReference>
<protein>
    <submittedName>
        <fullName evidence="8">Cytochrome P450</fullName>
    </submittedName>
</protein>
<dbReference type="GO" id="GO:0020037">
    <property type="term" value="F:heme binding"/>
    <property type="evidence" value="ECO:0007669"/>
    <property type="project" value="InterPro"/>
</dbReference>
<dbReference type="PROSITE" id="PS00086">
    <property type="entry name" value="CYTOCHROME_P450"/>
    <property type="match status" value="1"/>
</dbReference>
<dbReference type="CDD" id="cd11029">
    <property type="entry name" value="CYP107-like"/>
    <property type="match status" value="1"/>
</dbReference>
<evidence type="ECO:0000256" key="2">
    <source>
        <dbReference type="ARBA" id="ARBA00022617"/>
    </source>
</evidence>
<dbReference type="GO" id="GO:0004497">
    <property type="term" value="F:monooxygenase activity"/>
    <property type="evidence" value="ECO:0007669"/>
    <property type="project" value="UniProtKB-KW"/>
</dbReference>
<dbReference type="PANTHER" id="PTHR46696:SF1">
    <property type="entry name" value="CYTOCHROME P450 YJIB-RELATED"/>
    <property type="match status" value="1"/>
</dbReference>
<dbReference type="Gene3D" id="1.10.630.10">
    <property type="entry name" value="Cytochrome P450"/>
    <property type="match status" value="1"/>
</dbReference>
<gene>
    <name evidence="8" type="ORF">CNX65_21225</name>
</gene>
<proteinExistence type="inferred from homology"/>
<keyword evidence="6 7" id="KW-0503">Monooxygenase</keyword>
<reference evidence="8" key="1">
    <citation type="submission" date="2017-09" db="EMBL/GenBank/DDBJ databases">
        <title>Complete Genome Sequence of ansamitocin-producing Bacterium Actinosynnema pretiosum X47.</title>
        <authorList>
            <person name="Cao G."/>
            <person name="Zong G."/>
            <person name="Zhong C."/>
            <person name="Fu J."/>
        </authorList>
    </citation>
    <scope>NUCLEOTIDE SEQUENCE [LARGE SCALE GENOMIC DNA]</scope>
    <source>
        <strain evidence="8">X47</strain>
    </source>
</reference>
<evidence type="ECO:0000256" key="7">
    <source>
        <dbReference type="RuleBase" id="RU000461"/>
    </source>
</evidence>
<dbReference type="InterPro" id="IPR017972">
    <property type="entry name" value="Cyt_P450_CS"/>
</dbReference>
<organism evidence="8 9">
    <name type="scientific">Actinosynnema pretiosum</name>
    <dbReference type="NCBI Taxonomy" id="42197"/>
    <lineage>
        <taxon>Bacteria</taxon>
        <taxon>Bacillati</taxon>
        <taxon>Actinomycetota</taxon>
        <taxon>Actinomycetes</taxon>
        <taxon>Pseudonocardiales</taxon>
        <taxon>Pseudonocardiaceae</taxon>
        <taxon>Actinosynnema</taxon>
    </lineage>
</organism>
<evidence type="ECO:0000313" key="8">
    <source>
        <dbReference type="EMBL" id="ATE55496.1"/>
    </source>
</evidence>
<name>A0A290Z928_9PSEU</name>
<dbReference type="EMBL" id="CP023445">
    <property type="protein sequence ID" value="ATE55496.1"/>
    <property type="molecule type" value="Genomic_DNA"/>
</dbReference>
<dbReference type="InterPro" id="IPR001128">
    <property type="entry name" value="Cyt_P450"/>
</dbReference>
<evidence type="ECO:0000256" key="1">
    <source>
        <dbReference type="ARBA" id="ARBA00010617"/>
    </source>
</evidence>
<dbReference type="Proteomes" id="UP000218505">
    <property type="component" value="Chromosome"/>
</dbReference>
<dbReference type="Pfam" id="PF00067">
    <property type="entry name" value="p450"/>
    <property type="match status" value="1"/>
</dbReference>
<dbReference type="RefSeq" id="WP_096495329.1">
    <property type="nucleotide sequence ID" value="NZ_CP023445.1"/>
</dbReference>